<keyword evidence="1" id="KW-0175">Coiled coil</keyword>
<keyword evidence="4" id="KW-1185">Reference proteome</keyword>
<name>A0AAD9L6U9_PAPLA</name>
<organism evidence="3 4">
    <name type="scientific">Papiliotrema laurentii</name>
    <name type="common">Cryptococcus laurentii</name>
    <dbReference type="NCBI Taxonomy" id="5418"/>
    <lineage>
        <taxon>Eukaryota</taxon>
        <taxon>Fungi</taxon>
        <taxon>Dikarya</taxon>
        <taxon>Basidiomycota</taxon>
        <taxon>Agaricomycotina</taxon>
        <taxon>Tremellomycetes</taxon>
        <taxon>Tremellales</taxon>
        <taxon>Rhynchogastremaceae</taxon>
        <taxon>Papiliotrema</taxon>
    </lineage>
</organism>
<accession>A0AAD9L6U9</accession>
<dbReference type="EMBL" id="JAODAN010000004">
    <property type="protein sequence ID" value="KAK1924714.1"/>
    <property type="molecule type" value="Genomic_DNA"/>
</dbReference>
<dbReference type="Proteomes" id="UP001182556">
    <property type="component" value="Unassembled WGS sequence"/>
</dbReference>
<protein>
    <submittedName>
        <fullName evidence="3">Uncharacterized protein</fullName>
    </submittedName>
</protein>
<evidence type="ECO:0000313" key="4">
    <source>
        <dbReference type="Proteomes" id="UP001182556"/>
    </source>
</evidence>
<dbReference type="AlphaFoldDB" id="A0AAD9L6U9"/>
<feature type="compositionally biased region" description="Low complexity" evidence="2">
    <location>
        <begin position="40"/>
        <end position="56"/>
    </location>
</feature>
<evidence type="ECO:0000256" key="1">
    <source>
        <dbReference type="SAM" id="Coils"/>
    </source>
</evidence>
<sequence length="143" mass="14937">MNGMSDLELVAQAMEVTIATQQTNLQRPLSPSTTQVADNTTTPPSTAPTTSSISGSTAETLKALGLDLSKLSPADAAAMQPLLDALQLGSDGDSEEDDLRIAEILAQMDAAGEVADDLEEKLDLLLENLGKAEVEMQAALPKQ</sequence>
<feature type="coiled-coil region" evidence="1">
    <location>
        <begin position="101"/>
        <end position="135"/>
    </location>
</feature>
<reference evidence="3" key="1">
    <citation type="submission" date="2023-02" db="EMBL/GenBank/DDBJ databases">
        <title>Identification and recombinant expression of a fungal hydrolase from Papiliotrema laurentii that hydrolyzes apple cutin and clears colloidal polyester polyurethane.</title>
        <authorList>
            <consortium name="DOE Joint Genome Institute"/>
            <person name="Roman V.A."/>
            <person name="Bojanowski C."/>
            <person name="Crable B.R."/>
            <person name="Wagner D.N."/>
            <person name="Hung C.S."/>
            <person name="Nadeau L.J."/>
            <person name="Schratz L."/>
            <person name="Haridas S."/>
            <person name="Pangilinan J."/>
            <person name="Lipzen A."/>
            <person name="Na H."/>
            <person name="Yan M."/>
            <person name="Ng V."/>
            <person name="Grigoriev I.V."/>
            <person name="Spatafora J.W."/>
            <person name="Barlow D."/>
            <person name="Biffinger J."/>
            <person name="Kelley-Loughnane N."/>
            <person name="Varaljay V.A."/>
            <person name="Crookes-Goodson W.J."/>
        </authorList>
    </citation>
    <scope>NUCLEOTIDE SEQUENCE</scope>
    <source>
        <strain evidence="3">5307AH</strain>
    </source>
</reference>
<proteinExistence type="predicted"/>
<gene>
    <name evidence="3" type="ORF">DB88DRAFT_539521</name>
</gene>
<feature type="compositionally biased region" description="Polar residues" evidence="2">
    <location>
        <begin position="21"/>
        <end position="39"/>
    </location>
</feature>
<evidence type="ECO:0000256" key="2">
    <source>
        <dbReference type="SAM" id="MobiDB-lite"/>
    </source>
</evidence>
<evidence type="ECO:0000313" key="3">
    <source>
        <dbReference type="EMBL" id="KAK1924714.1"/>
    </source>
</evidence>
<comment type="caution">
    <text evidence="3">The sequence shown here is derived from an EMBL/GenBank/DDBJ whole genome shotgun (WGS) entry which is preliminary data.</text>
</comment>
<feature type="region of interest" description="Disordered" evidence="2">
    <location>
        <begin position="21"/>
        <end position="56"/>
    </location>
</feature>